<dbReference type="AlphaFoldDB" id="A0A7M1B2R3"/>
<feature type="coiled-coil region" evidence="1">
    <location>
        <begin position="103"/>
        <end position="148"/>
    </location>
</feature>
<dbReference type="RefSeq" id="WP_193151310.1">
    <property type="nucleotide sequence ID" value="NZ_CP041235.1"/>
</dbReference>
<dbReference type="Proteomes" id="UP000593719">
    <property type="component" value="Chromosome"/>
</dbReference>
<gene>
    <name evidence="3" type="ORF">FJR45_03140</name>
</gene>
<evidence type="ECO:0000256" key="2">
    <source>
        <dbReference type="SAM" id="Phobius"/>
    </source>
</evidence>
<dbReference type="InterPro" id="IPR050739">
    <property type="entry name" value="MFP"/>
</dbReference>
<keyword evidence="2" id="KW-0812">Transmembrane</keyword>
<evidence type="ECO:0000256" key="1">
    <source>
        <dbReference type="SAM" id="Coils"/>
    </source>
</evidence>
<dbReference type="SUPFAM" id="SSF111369">
    <property type="entry name" value="HlyD-like secretion proteins"/>
    <property type="match status" value="1"/>
</dbReference>
<protein>
    <submittedName>
        <fullName evidence="3">Biotin/lipoyl-binding protein</fullName>
    </submittedName>
</protein>
<sequence>MKKYKSLELAEPHKFIKHWMLITFSIISIFIILLFLPWQQTVFGIGKVIALDPTEREYDIVATVDGVIEKFYVQENQEVKKGDLLFSMRDLDKDYKQRLQSIQQQTKNQISNLTIKLENLQNNLSNQKENLENKMKAFSTKILQQQNKILALQEKKIALINQKKIAYINFKRTQKLFQDGIESKRALEVQNNTYIATKAELSIINTKIENAQKEISVLQNEKDAVFNTLTQKINTIKNKLLETQNSINALKKNLQNDNVNLLRYENKDIRAKSDGYVVRIYQNDTNKLLKKGDKILFFVPKVTTRAIRLEVSNFNMPLIKKGLEARIIFYGWPALQISGWPKISHGTYAGKIATTEQTAYDQNNYYALLVENEKDSKWPPSQLLRNGTQAKIWVRLSTVPIWYEIWRLISAQPPKMVHIKIDESSF</sequence>
<dbReference type="Gene3D" id="2.40.50.100">
    <property type="match status" value="1"/>
</dbReference>
<dbReference type="PANTHER" id="PTHR30386">
    <property type="entry name" value="MEMBRANE FUSION SUBUNIT OF EMRAB-TOLC MULTIDRUG EFFLUX PUMP"/>
    <property type="match status" value="1"/>
</dbReference>
<dbReference type="EMBL" id="CP041235">
    <property type="protein sequence ID" value="QOP42998.1"/>
    <property type="molecule type" value="Genomic_DNA"/>
</dbReference>
<proteinExistence type="predicted"/>
<name>A0A7M1B2R3_9BACT</name>
<keyword evidence="2" id="KW-0472">Membrane</keyword>
<dbReference type="KEGG" id="ssei:FJR45_03140"/>
<reference evidence="3 4" key="1">
    <citation type="submission" date="2019-06" db="EMBL/GenBank/DDBJ databases">
        <title>Sulfurimonas gotlandica sp. nov., a chemoautotrophic and psychrotolerant epsilonproteobacterium isolated from a pelagic redoxcline, and an emended description of the genus Sulfurimonas.</title>
        <authorList>
            <person name="Wang S."/>
            <person name="Jiang L."/>
            <person name="Shao Z."/>
        </authorList>
    </citation>
    <scope>NUCLEOTIDE SEQUENCE [LARGE SCALE GENOMIC DNA]</scope>
    <source>
        <strain evidence="3 4">S2-6</strain>
    </source>
</reference>
<feature type="transmembrane region" description="Helical" evidence="2">
    <location>
        <begin position="20"/>
        <end position="38"/>
    </location>
</feature>
<keyword evidence="2" id="KW-1133">Transmembrane helix</keyword>
<evidence type="ECO:0000313" key="3">
    <source>
        <dbReference type="EMBL" id="QOP42998.1"/>
    </source>
</evidence>
<keyword evidence="1" id="KW-0175">Coiled coil</keyword>
<keyword evidence="4" id="KW-1185">Reference proteome</keyword>
<evidence type="ECO:0000313" key="4">
    <source>
        <dbReference type="Proteomes" id="UP000593719"/>
    </source>
</evidence>
<organism evidence="3 4">
    <name type="scientific">Sulfurimonas sediminis</name>
    <dbReference type="NCBI Taxonomy" id="2590020"/>
    <lineage>
        <taxon>Bacteria</taxon>
        <taxon>Pseudomonadati</taxon>
        <taxon>Campylobacterota</taxon>
        <taxon>Epsilonproteobacteria</taxon>
        <taxon>Campylobacterales</taxon>
        <taxon>Sulfurimonadaceae</taxon>
        <taxon>Sulfurimonas</taxon>
    </lineage>
</organism>
<accession>A0A7M1B2R3</accession>
<dbReference type="PANTHER" id="PTHR30386:SF18">
    <property type="entry name" value="INNER MEMBRANE PROTEIN YIAV-RELATED"/>
    <property type="match status" value="1"/>
</dbReference>
<feature type="coiled-coil region" evidence="1">
    <location>
        <begin position="201"/>
        <end position="267"/>
    </location>
</feature>